<keyword evidence="1" id="KW-1133">Transmembrane helix</keyword>
<gene>
    <name evidence="2" type="ORF">R0G89_00960</name>
</gene>
<evidence type="ECO:0000313" key="3">
    <source>
        <dbReference type="Proteomes" id="UP001280897"/>
    </source>
</evidence>
<evidence type="ECO:0000256" key="1">
    <source>
        <dbReference type="SAM" id="Phobius"/>
    </source>
</evidence>
<reference evidence="2" key="2">
    <citation type="submission" date="2023-10" db="EMBL/GenBank/DDBJ databases">
        <authorList>
            <person name="Khurajog B."/>
        </authorList>
    </citation>
    <scope>NUCLEOTIDE SEQUENCE</scope>
    <source>
        <strain evidence="2">BF9</strain>
    </source>
</reference>
<dbReference type="GeneID" id="57365801"/>
<organism evidence="2 3">
    <name type="scientific">Pediococcus acidilactici</name>
    <dbReference type="NCBI Taxonomy" id="1254"/>
    <lineage>
        <taxon>Bacteria</taxon>
        <taxon>Bacillati</taxon>
        <taxon>Bacillota</taxon>
        <taxon>Bacilli</taxon>
        <taxon>Lactobacillales</taxon>
        <taxon>Lactobacillaceae</taxon>
        <taxon>Pediococcus</taxon>
        <taxon>Pediococcus acidilactici group</taxon>
    </lineage>
</organism>
<evidence type="ECO:0000313" key="2">
    <source>
        <dbReference type="EMBL" id="MDV2620306.1"/>
    </source>
</evidence>
<keyword evidence="1" id="KW-0812">Transmembrane</keyword>
<dbReference type="AlphaFoldDB" id="A0AAN5Y5H5"/>
<dbReference type="RefSeq" id="WP_008840876.1">
    <property type="nucleotide sequence ID" value="NZ_CAKMBA010000001.1"/>
</dbReference>
<evidence type="ECO:0008006" key="4">
    <source>
        <dbReference type="Google" id="ProtNLM"/>
    </source>
</evidence>
<reference evidence="2" key="1">
    <citation type="journal article" date="2023" name="PeerJ">
        <title>Selection and evaluation of lactic acid bacteria from chicken feces in Thailand as potential probiotics.</title>
        <authorList>
            <person name="Khurajog B."/>
            <person name="Disastra Y."/>
            <person name="Lawwyne L.D."/>
            <person name="Sirichokchatchawan W."/>
            <person name="Niyomtham W."/>
            <person name="Yindee J."/>
            <person name="Hampson D.J."/>
            <person name="Prapasarakul N."/>
        </authorList>
    </citation>
    <scope>NUCLEOTIDE SEQUENCE</scope>
    <source>
        <strain evidence="2">BF9</strain>
    </source>
</reference>
<sequence length="202" mass="21882">MLYVLVLASIALILSLFKLHSSIRSRESIFGAIILFIIPLALVIFSGNQVIHEKPSTAASTASSHLAAKKSKEASIKDDKFEKMNSDSQAASQQAAKERNITASLKKNLKSLGDLTFNADQKVFVVTPTDANSKKAFSAWVKDPRTIDKDSYAGLKKQFTGLSKSLKKELGAGYTVKLLQPDSNRALLVVKDGKIVEDALAS</sequence>
<accession>A0AAN5Y5H5</accession>
<name>A0AAN5Y5H5_PEDAC</name>
<proteinExistence type="predicted"/>
<keyword evidence="1" id="KW-0472">Membrane</keyword>
<comment type="caution">
    <text evidence="2">The sequence shown here is derived from an EMBL/GenBank/DDBJ whole genome shotgun (WGS) entry which is preliminary data.</text>
</comment>
<dbReference type="EMBL" id="JAWJAV010000001">
    <property type="protein sequence ID" value="MDV2620306.1"/>
    <property type="molecule type" value="Genomic_DNA"/>
</dbReference>
<dbReference type="Proteomes" id="UP001280897">
    <property type="component" value="Unassembled WGS sequence"/>
</dbReference>
<feature type="transmembrane region" description="Helical" evidence="1">
    <location>
        <begin position="29"/>
        <end position="47"/>
    </location>
</feature>
<protein>
    <recommendedName>
        <fullName evidence="4">DUF308 domain-containing protein</fullName>
    </recommendedName>
</protein>